<name>W9RRR3_9ROSA</name>
<dbReference type="GO" id="GO:0009055">
    <property type="term" value="F:electron transfer activity"/>
    <property type="evidence" value="ECO:0007669"/>
    <property type="project" value="InterPro"/>
</dbReference>
<protein>
    <submittedName>
        <fullName evidence="2">Succinate dehydrogenase [ubiquinone] iron-sulfur subunit 3</fullName>
    </submittedName>
</protein>
<dbReference type="OrthoDB" id="1696654at2759"/>
<dbReference type="Gene3D" id="3.10.20.30">
    <property type="match status" value="1"/>
</dbReference>
<dbReference type="eggNOG" id="KOG3049">
    <property type="taxonomic scope" value="Eukaryota"/>
</dbReference>
<dbReference type="GO" id="GO:0022904">
    <property type="term" value="P:respiratory electron transport chain"/>
    <property type="evidence" value="ECO:0007669"/>
    <property type="project" value="TreeGrafter"/>
</dbReference>
<dbReference type="SUPFAM" id="SSF54292">
    <property type="entry name" value="2Fe-2S ferredoxin-like"/>
    <property type="match status" value="1"/>
</dbReference>
<dbReference type="GO" id="GO:0005739">
    <property type="term" value="C:mitochondrion"/>
    <property type="evidence" value="ECO:0007669"/>
    <property type="project" value="TreeGrafter"/>
</dbReference>
<dbReference type="InterPro" id="IPR036010">
    <property type="entry name" value="2Fe-2S_ferredoxin-like_sf"/>
</dbReference>
<dbReference type="Pfam" id="PF13085">
    <property type="entry name" value="Fer2_3"/>
    <property type="match status" value="1"/>
</dbReference>
<dbReference type="InterPro" id="IPR025192">
    <property type="entry name" value="Succ_DH/fum_Rdtase_N"/>
</dbReference>
<evidence type="ECO:0000259" key="1">
    <source>
        <dbReference type="Pfam" id="PF13085"/>
    </source>
</evidence>
<accession>W9RRR3</accession>
<reference evidence="3" key="1">
    <citation type="submission" date="2013-01" db="EMBL/GenBank/DDBJ databases">
        <title>Draft Genome Sequence of a Mulberry Tree, Morus notabilis C.K. Schneid.</title>
        <authorList>
            <person name="He N."/>
            <person name="Zhao S."/>
        </authorList>
    </citation>
    <scope>NUCLEOTIDE SEQUENCE</scope>
</reference>
<gene>
    <name evidence="2" type="ORF">L484_003948</name>
</gene>
<dbReference type="AlphaFoldDB" id="W9RRR3"/>
<keyword evidence="3" id="KW-1185">Reference proteome</keyword>
<sequence>MSNNWIRQSYNKVARVLGKVDPKNQSFPVLEGHPAAQKHAEGAVEAHESVVEKATQLLKEFKIYRWNPDHPNNKPYLQSFFVDLSNCCPMVLDALQKIKAGEDPSLNNRRSCREGICGVGHAQ</sequence>
<dbReference type="Proteomes" id="UP000030645">
    <property type="component" value="Unassembled WGS sequence"/>
</dbReference>
<dbReference type="GO" id="GO:0009060">
    <property type="term" value="P:aerobic respiration"/>
    <property type="evidence" value="ECO:0007669"/>
    <property type="project" value="TreeGrafter"/>
</dbReference>
<dbReference type="PANTHER" id="PTHR11921">
    <property type="entry name" value="SUCCINATE DEHYDROGENASE IRON-SULFUR PROTEIN"/>
    <property type="match status" value="1"/>
</dbReference>
<dbReference type="EMBL" id="KE345090">
    <property type="protein sequence ID" value="EXB93677.1"/>
    <property type="molecule type" value="Genomic_DNA"/>
</dbReference>
<dbReference type="InterPro" id="IPR012675">
    <property type="entry name" value="Beta-grasp_dom_sf"/>
</dbReference>
<keyword evidence="2" id="KW-0830">Ubiquinone</keyword>
<proteinExistence type="predicted"/>
<organism evidence="2 3">
    <name type="scientific">Morus notabilis</name>
    <dbReference type="NCBI Taxonomy" id="981085"/>
    <lineage>
        <taxon>Eukaryota</taxon>
        <taxon>Viridiplantae</taxon>
        <taxon>Streptophyta</taxon>
        <taxon>Embryophyta</taxon>
        <taxon>Tracheophyta</taxon>
        <taxon>Spermatophyta</taxon>
        <taxon>Magnoliopsida</taxon>
        <taxon>eudicotyledons</taxon>
        <taxon>Gunneridae</taxon>
        <taxon>Pentapetalae</taxon>
        <taxon>rosids</taxon>
        <taxon>fabids</taxon>
        <taxon>Rosales</taxon>
        <taxon>Moraceae</taxon>
        <taxon>Moreae</taxon>
        <taxon>Morus</taxon>
    </lineage>
</organism>
<feature type="domain" description="Succinate dehydogenase/fumarate reductase N-terminal" evidence="1">
    <location>
        <begin position="61"/>
        <end position="118"/>
    </location>
</feature>
<evidence type="ECO:0000313" key="3">
    <source>
        <dbReference type="Proteomes" id="UP000030645"/>
    </source>
</evidence>
<dbReference type="STRING" id="981085.W9RRR3"/>
<evidence type="ECO:0000313" key="2">
    <source>
        <dbReference type="EMBL" id="EXB93677.1"/>
    </source>
</evidence>
<dbReference type="InterPro" id="IPR050573">
    <property type="entry name" value="SDH/FRD_Iron-Sulfur"/>
</dbReference>
<dbReference type="GO" id="GO:0051536">
    <property type="term" value="F:iron-sulfur cluster binding"/>
    <property type="evidence" value="ECO:0007669"/>
    <property type="project" value="InterPro"/>
</dbReference>
<dbReference type="PANTHER" id="PTHR11921:SF40">
    <property type="entry name" value="SUCCINATE DEHYDROGENASE [UBIQUINONE] IRON-SULFUR SUBUNIT 3, MITOCHONDRIAL"/>
    <property type="match status" value="1"/>
</dbReference>
<dbReference type="KEGG" id="mnt:21387463"/>